<dbReference type="OrthoDB" id="28357at2759"/>
<evidence type="ECO:0000256" key="8">
    <source>
        <dbReference type="ARBA" id="ARBA00023054"/>
    </source>
</evidence>
<evidence type="ECO:0000256" key="9">
    <source>
        <dbReference type="ARBA" id="ARBA00023136"/>
    </source>
</evidence>
<evidence type="ECO:0000259" key="15">
    <source>
        <dbReference type="PROSITE" id="PS50002"/>
    </source>
</evidence>
<feature type="transmembrane region" description="Helical" evidence="14">
    <location>
        <begin position="276"/>
        <end position="296"/>
    </location>
</feature>
<dbReference type="SMART" id="SM00326">
    <property type="entry name" value="SH3"/>
    <property type="match status" value="1"/>
</dbReference>
<keyword evidence="6 14" id="KW-0812">Transmembrane</keyword>
<comment type="caution">
    <text evidence="17">The sequence shown here is derived from an EMBL/GenBank/DDBJ whole genome shotgun (WGS) entry which is preliminary data.</text>
</comment>
<feature type="domain" description="SH3" evidence="15">
    <location>
        <begin position="778"/>
        <end position="836"/>
    </location>
</feature>
<dbReference type="InterPro" id="IPR036028">
    <property type="entry name" value="SH3-like_dom_sf"/>
</dbReference>
<evidence type="ECO:0000256" key="12">
    <source>
        <dbReference type="PROSITE-ProRule" id="PRU01077"/>
    </source>
</evidence>
<dbReference type="InterPro" id="IPR001060">
    <property type="entry name" value="FCH_dom"/>
</dbReference>
<evidence type="ECO:0000256" key="4">
    <source>
        <dbReference type="ARBA" id="ARBA00022490"/>
    </source>
</evidence>
<feature type="transmembrane region" description="Helical" evidence="14">
    <location>
        <begin position="308"/>
        <end position="327"/>
    </location>
</feature>
<keyword evidence="5" id="KW-0597">Phosphoprotein</keyword>
<evidence type="ECO:0000256" key="5">
    <source>
        <dbReference type="ARBA" id="ARBA00022553"/>
    </source>
</evidence>
<evidence type="ECO:0000313" key="18">
    <source>
        <dbReference type="Proteomes" id="UP000225706"/>
    </source>
</evidence>
<reference evidence="18" key="1">
    <citation type="journal article" date="2017" name="bioRxiv">
        <title>Comparative analysis of the genomes of Stylophora pistillata and Acropora digitifera provides evidence for extensive differences between species of corals.</title>
        <authorList>
            <person name="Voolstra C.R."/>
            <person name="Li Y."/>
            <person name="Liew Y.J."/>
            <person name="Baumgarten S."/>
            <person name="Zoccola D."/>
            <person name="Flot J.-F."/>
            <person name="Tambutte S."/>
            <person name="Allemand D."/>
            <person name="Aranda M."/>
        </authorList>
    </citation>
    <scope>NUCLEOTIDE SEQUENCE [LARGE SCALE GENOMIC DNA]</scope>
</reference>
<dbReference type="PANTHER" id="PTHR23065">
    <property type="entry name" value="PROLINE-SERINE-THREONINE PHOSPHATASE INTERACTING PROTEIN 1"/>
    <property type="match status" value="1"/>
</dbReference>
<dbReference type="Pfam" id="PF00611">
    <property type="entry name" value="FCH"/>
    <property type="match status" value="1"/>
</dbReference>
<dbReference type="PANTHER" id="PTHR23065:SF7">
    <property type="entry name" value="NOSTRIN, ISOFORM H"/>
    <property type="match status" value="1"/>
</dbReference>
<dbReference type="EMBL" id="LSMT01000083">
    <property type="protein sequence ID" value="PFX28439.1"/>
    <property type="molecule type" value="Genomic_DNA"/>
</dbReference>
<name>A0A2B4SH63_STYPI</name>
<dbReference type="Proteomes" id="UP000225706">
    <property type="component" value="Unassembled WGS sequence"/>
</dbReference>
<dbReference type="GO" id="GO:0043226">
    <property type="term" value="C:organelle"/>
    <property type="evidence" value="ECO:0007669"/>
    <property type="project" value="UniProtKB-ARBA"/>
</dbReference>
<keyword evidence="4" id="KW-0963">Cytoplasm</keyword>
<gene>
    <name evidence="17" type="primary">slc32a1</name>
    <name evidence="17" type="ORF">AWC38_SpisGene6837</name>
</gene>
<comment type="subcellular location">
    <subcellularLocation>
        <location evidence="1">Cytoplasm</location>
        <location evidence="1">Cytoskeleton</location>
    </subcellularLocation>
    <subcellularLocation>
        <location evidence="2">Membrane</location>
    </subcellularLocation>
</comment>
<evidence type="ECO:0000256" key="14">
    <source>
        <dbReference type="SAM" id="Phobius"/>
    </source>
</evidence>
<dbReference type="InterPro" id="IPR031160">
    <property type="entry name" value="F_BAR_dom"/>
</dbReference>
<keyword evidence="8 12" id="KW-0175">Coiled coil</keyword>
<evidence type="ECO:0000256" key="11">
    <source>
        <dbReference type="PROSITE-ProRule" id="PRU00192"/>
    </source>
</evidence>
<dbReference type="FunFam" id="2.30.30.40:FF:000072">
    <property type="entry name" value="Unconventional Myosin IB"/>
    <property type="match status" value="1"/>
</dbReference>
<dbReference type="PRINTS" id="PR00499">
    <property type="entry name" value="P67PHOX"/>
</dbReference>
<feature type="compositionally biased region" description="Polar residues" evidence="13">
    <location>
        <begin position="37"/>
        <end position="51"/>
    </location>
</feature>
<dbReference type="InterPro" id="IPR057870">
    <property type="entry name" value="HR1_TOCA"/>
</dbReference>
<evidence type="ECO:0000256" key="6">
    <source>
        <dbReference type="ARBA" id="ARBA00022692"/>
    </source>
</evidence>
<feature type="region of interest" description="Disordered" evidence="13">
    <location>
        <begin position="751"/>
        <end position="774"/>
    </location>
</feature>
<feature type="domain" description="F-BAR" evidence="16">
    <location>
        <begin position="381"/>
        <end position="606"/>
    </location>
</feature>
<evidence type="ECO:0000313" key="17">
    <source>
        <dbReference type="EMBL" id="PFX28439.1"/>
    </source>
</evidence>
<evidence type="ECO:0000256" key="3">
    <source>
        <dbReference type="ARBA" id="ARBA00022443"/>
    </source>
</evidence>
<keyword evidence="18" id="KW-1185">Reference proteome</keyword>
<dbReference type="PRINTS" id="PR00452">
    <property type="entry name" value="SH3DOMAIN"/>
</dbReference>
<keyword evidence="9 14" id="KW-0472">Membrane</keyword>
<evidence type="ECO:0000256" key="10">
    <source>
        <dbReference type="ARBA" id="ARBA00023212"/>
    </source>
</evidence>
<dbReference type="Pfam" id="PF00018">
    <property type="entry name" value="SH3_1"/>
    <property type="match status" value="1"/>
</dbReference>
<proteinExistence type="predicted"/>
<dbReference type="GO" id="GO:0005737">
    <property type="term" value="C:cytoplasm"/>
    <property type="evidence" value="ECO:0007669"/>
    <property type="project" value="TreeGrafter"/>
</dbReference>
<dbReference type="PROSITE" id="PS51741">
    <property type="entry name" value="F_BAR"/>
    <property type="match status" value="1"/>
</dbReference>
<evidence type="ECO:0000259" key="16">
    <source>
        <dbReference type="PROSITE" id="PS51741"/>
    </source>
</evidence>
<evidence type="ECO:0000256" key="7">
    <source>
        <dbReference type="ARBA" id="ARBA00022989"/>
    </source>
</evidence>
<feature type="transmembrane region" description="Helical" evidence="14">
    <location>
        <begin position="233"/>
        <end position="255"/>
    </location>
</feature>
<dbReference type="PROSITE" id="PS50002">
    <property type="entry name" value="SH3"/>
    <property type="match status" value="1"/>
</dbReference>
<dbReference type="SUPFAM" id="SSF50044">
    <property type="entry name" value="SH3-domain"/>
    <property type="match status" value="1"/>
</dbReference>
<dbReference type="Gene3D" id="6.10.140.470">
    <property type="match status" value="1"/>
</dbReference>
<dbReference type="Gene3D" id="1.20.1270.60">
    <property type="entry name" value="Arfaptin homology (AH) domain/BAR domain"/>
    <property type="match status" value="1"/>
</dbReference>
<dbReference type="InterPro" id="IPR013057">
    <property type="entry name" value="AA_transpt_TM"/>
</dbReference>
<keyword evidence="7 14" id="KW-1133">Transmembrane helix</keyword>
<protein>
    <submittedName>
        <fullName evidence="17">Vesicular inhibitory amino acid transporter</fullName>
    </submittedName>
</protein>
<keyword evidence="3 11" id="KW-0728">SH3 domain</keyword>
<dbReference type="Pfam" id="PF01490">
    <property type="entry name" value="Aa_trans"/>
    <property type="match status" value="1"/>
</dbReference>
<evidence type="ECO:0000256" key="2">
    <source>
        <dbReference type="ARBA" id="ARBA00004370"/>
    </source>
</evidence>
<feature type="transmembrane region" description="Helical" evidence="14">
    <location>
        <begin position="209"/>
        <end position="227"/>
    </location>
</feature>
<feature type="region of interest" description="Disordered" evidence="13">
    <location>
        <begin position="31"/>
        <end position="54"/>
    </location>
</feature>
<dbReference type="Pfam" id="PF25610">
    <property type="entry name" value="HR1_TOCA"/>
    <property type="match status" value="1"/>
</dbReference>
<sequence>MASKAFSIQAEGIAMTEQDPTAPQPTVVRFDERSGLLSRSNDQKSPMSSSRVGAGSLRAGFSQSVKNLKSATLTVSLLEKPSDDRRASAFLAGWNVTNLIQGTGILGVPYAVRMGGWAAVAANAKIAFLCCYTGKLLIECLYERSKTTQMVKRVRVNYPDVGEAVWPGWGNRIVSVVQFCEMFGGVISYLVLLGTIFSDILSKSRTLNFDIYTWSSICACIALPGFFLRRVSVIPWISMISVFALMSSIITIIIYSITQYKEMSIDKVPRFNITKFPIGFGVIVFSYTAHAVFPGVEGSMRRPEQYPMMMNVAFLLAVIVKVAFGLLPVLRFGEDTNQAITINLKTNGFFYVLANALVVTNVFTAFPISSQLNFLKAAVWAKIEQTYAESLTKLAAKAQKTSKDALGTLKSSWESALLELENEAEIHRTLGNQLHDEVSKQVKAFVETQSKARKTVESLVDKAYKNFIDKLNDALKAKRAAHTKTREAENMFEQVEEARNGKSGKVMSEKEISKMDVKCKKMTDSSLKADKDYRDMYEKTEKARLEWEAAMLKFCQTCERLEEERRTHLREMCSLYSNMLAAVIPQLQQNYETVSSEVWKINSSEDVVTIAQTRGEPRGPSQQILYDCYEEDLENTMSYDRRKEGLETKIQLLSESLEKQKKTRDGITSLYEAYSATPDYCNEEGQQDVATQLIHANALINSFTASVSKVQGALAQLNGHSAPEVWLMPYISSTRDKQGLLQSSLHIPLDQATRSESVTQDDGDNRSDDEFDDIPESTGICRCRALYEYKATQSDELDILPGDIITLTVKMEDGWWQGELHNKTGIFPASYVEEIG</sequence>
<dbReference type="GO" id="GO:0005886">
    <property type="term" value="C:plasma membrane"/>
    <property type="evidence" value="ECO:0007669"/>
    <property type="project" value="TreeGrafter"/>
</dbReference>
<feature type="transmembrane region" description="Helical" evidence="14">
    <location>
        <begin position="182"/>
        <end position="202"/>
    </location>
</feature>
<dbReference type="Gene3D" id="2.30.30.40">
    <property type="entry name" value="SH3 Domains"/>
    <property type="match status" value="1"/>
</dbReference>
<dbReference type="InterPro" id="IPR001452">
    <property type="entry name" value="SH3_domain"/>
</dbReference>
<organism evidence="17 18">
    <name type="scientific">Stylophora pistillata</name>
    <name type="common">Smooth cauliflower coral</name>
    <dbReference type="NCBI Taxonomy" id="50429"/>
    <lineage>
        <taxon>Eukaryota</taxon>
        <taxon>Metazoa</taxon>
        <taxon>Cnidaria</taxon>
        <taxon>Anthozoa</taxon>
        <taxon>Hexacorallia</taxon>
        <taxon>Scleractinia</taxon>
        <taxon>Astrocoeniina</taxon>
        <taxon>Pocilloporidae</taxon>
        <taxon>Stylophora</taxon>
    </lineage>
</organism>
<dbReference type="SUPFAM" id="SSF103657">
    <property type="entry name" value="BAR/IMD domain-like"/>
    <property type="match status" value="1"/>
</dbReference>
<keyword evidence="10" id="KW-0206">Cytoskeleton</keyword>
<dbReference type="AlphaFoldDB" id="A0A2B4SH63"/>
<accession>A0A2B4SH63</accession>
<evidence type="ECO:0000256" key="1">
    <source>
        <dbReference type="ARBA" id="ARBA00004245"/>
    </source>
</evidence>
<feature type="transmembrane region" description="Helical" evidence="14">
    <location>
        <begin position="348"/>
        <end position="368"/>
    </location>
</feature>
<dbReference type="InterPro" id="IPR027267">
    <property type="entry name" value="AH/BAR_dom_sf"/>
</dbReference>
<evidence type="ECO:0000256" key="13">
    <source>
        <dbReference type="SAM" id="MobiDB-lite"/>
    </source>
</evidence>